<evidence type="ECO:0000313" key="6">
    <source>
        <dbReference type="Proteomes" id="UP000324800"/>
    </source>
</evidence>
<dbReference type="GO" id="GO:0005634">
    <property type="term" value="C:nucleus"/>
    <property type="evidence" value="ECO:0007669"/>
    <property type="project" value="TreeGrafter"/>
</dbReference>
<feature type="binding site" evidence="2">
    <location>
        <position position="229"/>
    </location>
    <ligand>
        <name>substrate</name>
    </ligand>
</feature>
<sequence length="297" mass="33751">MNSKDGGNVVAEYAQSSIDFPRNITLPIMALMFLSGFPMPKKDLQIYRFILLELLWSEKELRENQAGKLNCFLHFFKRGLILQNESSSSSSSIISHQMKSFDGRIRISRRALIRSPSWKDSNKSLCHVTLDISGLIDKSPDYCYRVDFANRVPGGGAFTHGCVQEEILFMTMPELCMSTLLCEWMNDNEAILVEGAEKFNRTKGLIQFVTLYQNDLIIDLNSIINVLGYSRTFDFAGDYQDQSIAQEQILPSKLIIIDALCFKPQSDANQHKWQPINPIGPRRNENVGNHKMLGNSK</sequence>
<dbReference type="InterPro" id="IPR007724">
    <property type="entry name" value="Poly_GlycHdrlase"/>
</dbReference>
<dbReference type="GO" id="GO:0009225">
    <property type="term" value="P:nucleotide-sugar metabolic process"/>
    <property type="evidence" value="ECO:0007669"/>
    <property type="project" value="TreeGrafter"/>
</dbReference>
<dbReference type="GO" id="GO:0004649">
    <property type="term" value="F:poly(ADP-ribose) glycohydrolase activity"/>
    <property type="evidence" value="ECO:0007669"/>
    <property type="project" value="InterPro"/>
</dbReference>
<evidence type="ECO:0000259" key="4">
    <source>
        <dbReference type="Pfam" id="PF05028"/>
    </source>
</evidence>
<dbReference type="PANTHER" id="PTHR12837:SF0">
    <property type="entry name" value="POLY(ADP-RIBOSE) GLYCOHYDROLASE"/>
    <property type="match status" value="1"/>
</dbReference>
<dbReference type="EMBL" id="SNRW01017748">
    <property type="protein sequence ID" value="KAA6368014.1"/>
    <property type="molecule type" value="Genomic_DNA"/>
</dbReference>
<evidence type="ECO:0000256" key="2">
    <source>
        <dbReference type="PIRSR" id="PIRSR607724-2"/>
    </source>
</evidence>
<evidence type="ECO:0000313" key="5">
    <source>
        <dbReference type="EMBL" id="KAA6368014.1"/>
    </source>
</evidence>
<feature type="binding site" evidence="2">
    <location>
        <position position="164"/>
    </location>
    <ligand>
        <name>substrate</name>
    </ligand>
</feature>
<protein>
    <recommendedName>
        <fullName evidence="4">PARG catalytic Macro domain-containing protein</fullName>
    </recommendedName>
</protein>
<feature type="active site" evidence="1">
    <location>
        <position position="166"/>
    </location>
</feature>
<feature type="binding site" evidence="2">
    <location>
        <position position="150"/>
    </location>
    <ligand>
        <name>substrate</name>
    </ligand>
</feature>
<organism evidence="5 6">
    <name type="scientific">Streblomastix strix</name>
    <dbReference type="NCBI Taxonomy" id="222440"/>
    <lineage>
        <taxon>Eukaryota</taxon>
        <taxon>Metamonada</taxon>
        <taxon>Preaxostyla</taxon>
        <taxon>Oxymonadida</taxon>
        <taxon>Streblomastigidae</taxon>
        <taxon>Streblomastix</taxon>
    </lineage>
</organism>
<reference evidence="5 6" key="1">
    <citation type="submission" date="2019-03" db="EMBL/GenBank/DDBJ databases">
        <title>Single cell metagenomics reveals metabolic interactions within the superorganism composed of flagellate Streblomastix strix and complex community of Bacteroidetes bacteria on its surface.</title>
        <authorList>
            <person name="Treitli S.C."/>
            <person name="Kolisko M."/>
            <person name="Husnik F."/>
            <person name="Keeling P."/>
            <person name="Hampl V."/>
        </authorList>
    </citation>
    <scope>NUCLEOTIDE SEQUENCE [LARGE SCALE GENOMIC DNA]</scope>
    <source>
        <strain evidence="5">ST1C</strain>
    </source>
</reference>
<dbReference type="Pfam" id="PF05028">
    <property type="entry name" value="PARG_cat_C"/>
    <property type="match status" value="1"/>
</dbReference>
<feature type="active site" evidence="1">
    <location>
        <position position="147"/>
    </location>
</feature>
<dbReference type="OrthoDB" id="1937899at2759"/>
<evidence type="ECO:0000256" key="1">
    <source>
        <dbReference type="PIRSR" id="PIRSR607724-1"/>
    </source>
</evidence>
<comment type="caution">
    <text evidence="5">The sequence shown here is derived from an EMBL/GenBank/DDBJ whole genome shotgun (WGS) entry which is preliminary data.</text>
</comment>
<name>A0A5J4UCQ5_9EUKA</name>
<dbReference type="GO" id="GO:1990966">
    <property type="term" value="P:ATP generation from poly-ADP-D-ribose"/>
    <property type="evidence" value="ECO:0007669"/>
    <property type="project" value="TreeGrafter"/>
</dbReference>
<dbReference type="GO" id="GO:0005737">
    <property type="term" value="C:cytoplasm"/>
    <property type="evidence" value="ECO:0007669"/>
    <property type="project" value="TreeGrafter"/>
</dbReference>
<dbReference type="InterPro" id="IPR046372">
    <property type="entry name" value="PARG_cat_C"/>
</dbReference>
<feature type="active site" evidence="1">
    <location>
        <position position="165"/>
    </location>
</feature>
<feature type="domain" description="PARG catalytic Macro" evidence="4">
    <location>
        <begin position="116"/>
        <end position="206"/>
    </location>
</feature>
<dbReference type="PANTHER" id="PTHR12837">
    <property type="entry name" value="POLY ADP-RIBOSE GLYCOHYDROLASE"/>
    <property type="match status" value="1"/>
</dbReference>
<dbReference type="AlphaFoldDB" id="A0A5J4UCQ5"/>
<dbReference type="GO" id="GO:0005975">
    <property type="term" value="P:carbohydrate metabolic process"/>
    <property type="evidence" value="ECO:0007669"/>
    <property type="project" value="InterPro"/>
</dbReference>
<accession>A0A5J4UCQ5</accession>
<dbReference type="GO" id="GO:0006282">
    <property type="term" value="P:regulation of DNA repair"/>
    <property type="evidence" value="ECO:0007669"/>
    <property type="project" value="InterPro"/>
</dbReference>
<proteinExistence type="predicted"/>
<gene>
    <name evidence="5" type="ORF">EZS28_036459</name>
</gene>
<feature type="region of interest" description="Disordered" evidence="3">
    <location>
        <begin position="272"/>
        <end position="297"/>
    </location>
</feature>
<evidence type="ECO:0000256" key="3">
    <source>
        <dbReference type="SAM" id="MobiDB-lite"/>
    </source>
</evidence>
<dbReference type="Proteomes" id="UP000324800">
    <property type="component" value="Unassembled WGS sequence"/>
</dbReference>